<name>A0AAD6G546_9EURO</name>
<dbReference type="EMBL" id="JAPVEA010000002">
    <property type="protein sequence ID" value="KAJ5459666.1"/>
    <property type="molecule type" value="Genomic_DNA"/>
</dbReference>
<evidence type="ECO:0000256" key="3">
    <source>
        <dbReference type="PROSITE-ProRule" id="PRU00023"/>
    </source>
</evidence>
<keyword evidence="2 3" id="KW-0040">ANK repeat</keyword>
<gene>
    <name evidence="4" type="ORF">N7458_001218</name>
</gene>
<evidence type="ECO:0008006" key="6">
    <source>
        <dbReference type="Google" id="ProtNLM"/>
    </source>
</evidence>
<proteinExistence type="predicted"/>
<dbReference type="Pfam" id="PF12796">
    <property type="entry name" value="Ank_2"/>
    <property type="match status" value="3"/>
</dbReference>
<keyword evidence="5" id="KW-1185">Reference proteome</keyword>
<dbReference type="PROSITE" id="PS50088">
    <property type="entry name" value="ANK_REPEAT"/>
    <property type="match status" value="1"/>
</dbReference>
<comment type="caution">
    <text evidence="4">The sequence shown here is derived from an EMBL/GenBank/DDBJ whole genome shotgun (WGS) entry which is preliminary data.</text>
</comment>
<reference evidence="4" key="1">
    <citation type="submission" date="2022-12" db="EMBL/GenBank/DDBJ databases">
        <authorList>
            <person name="Petersen C."/>
        </authorList>
    </citation>
    <scope>NUCLEOTIDE SEQUENCE</scope>
    <source>
        <strain evidence="4">IBT 16125</strain>
    </source>
</reference>
<protein>
    <recommendedName>
        <fullName evidence="6">F-box domain-containing protein</fullName>
    </recommendedName>
</protein>
<keyword evidence="1" id="KW-0677">Repeat</keyword>
<dbReference type="PANTHER" id="PTHR24198:SF165">
    <property type="entry name" value="ANKYRIN REPEAT-CONTAINING PROTEIN-RELATED"/>
    <property type="match status" value="1"/>
</dbReference>
<accession>A0AAD6G546</accession>
<dbReference type="CDD" id="cd09917">
    <property type="entry name" value="F-box_SF"/>
    <property type="match status" value="1"/>
</dbReference>
<dbReference type="SUPFAM" id="SSF48403">
    <property type="entry name" value="Ankyrin repeat"/>
    <property type="match status" value="1"/>
</dbReference>
<evidence type="ECO:0000313" key="4">
    <source>
        <dbReference type="EMBL" id="KAJ5459666.1"/>
    </source>
</evidence>
<dbReference type="Proteomes" id="UP001213681">
    <property type="component" value="Unassembled WGS sequence"/>
</dbReference>
<dbReference type="PANTHER" id="PTHR24198">
    <property type="entry name" value="ANKYRIN REPEAT AND PROTEIN KINASE DOMAIN-CONTAINING PROTEIN"/>
    <property type="match status" value="1"/>
</dbReference>
<evidence type="ECO:0000256" key="2">
    <source>
        <dbReference type="ARBA" id="ARBA00023043"/>
    </source>
</evidence>
<reference evidence="4" key="2">
    <citation type="journal article" date="2023" name="IMA Fungus">
        <title>Comparative genomic study of the Penicillium genus elucidates a diverse pangenome and 15 lateral gene transfer events.</title>
        <authorList>
            <person name="Petersen C."/>
            <person name="Sorensen T."/>
            <person name="Nielsen M.R."/>
            <person name="Sondergaard T.E."/>
            <person name="Sorensen J.L."/>
            <person name="Fitzpatrick D.A."/>
            <person name="Frisvad J.C."/>
            <person name="Nielsen K.L."/>
        </authorList>
    </citation>
    <scope>NUCLEOTIDE SEQUENCE</scope>
    <source>
        <strain evidence="4">IBT 16125</strain>
    </source>
</reference>
<evidence type="ECO:0000256" key="1">
    <source>
        <dbReference type="ARBA" id="ARBA00022737"/>
    </source>
</evidence>
<feature type="repeat" description="ANK" evidence="3">
    <location>
        <begin position="93"/>
        <end position="126"/>
    </location>
</feature>
<dbReference type="Pfam" id="PF00023">
    <property type="entry name" value="Ank"/>
    <property type="match status" value="1"/>
</dbReference>
<dbReference type="InterPro" id="IPR036770">
    <property type="entry name" value="Ankyrin_rpt-contain_sf"/>
</dbReference>
<dbReference type="InterPro" id="IPR002110">
    <property type="entry name" value="Ankyrin_rpt"/>
</dbReference>
<dbReference type="GeneID" id="81594844"/>
<dbReference type="SMART" id="SM00248">
    <property type="entry name" value="ANK"/>
    <property type="match status" value="10"/>
</dbReference>
<dbReference type="RefSeq" id="XP_056768708.1">
    <property type="nucleotide sequence ID" value="XM_056904601.1"/>
</dbReference>
<evidence type="ECO:0000313" key="5">
    <source>
        <dbReference type="Proteomes" id="UP001213681"/>
    </source>
</evidence>
<dbReference type="AlphaFoldDB" id="A0AAD6G546"/>
<sequence>MSDQHTQSPLFLPPELIFHVARCLTTARDLNAFSRVSRAYHATLNRMVYANDAKHERPYALCWAAIHNQTETANNALEAKTDPQVTADLSRLRGATPILLAAYHGSTDVLALLLARNDVNPNARDRMNICPAITWAVKRDQASTLRLLLKDERVDANLQNKYGETALMTAVVKQSDLIPVLLGCARVNPRVADTNGRTPLSRAAQQQNPDTPLILAAHLRLILDGYDDQEHCQQVFYCAAIFGQLDITKHMVSYYGEKLNPNGDARGIAGTDYAVLTVAVERNLQDIAQFLLKWDKTDPNQHDTWQQRTPLFRAASQGLEKMVSILKEHDQVDLNRSNIHGMAPLMVAIEGGRLEIVERLLSGSRCPDVNLTDDTGATALCLAAMRGEPKIVKRLLEVDGIDAGLADAQGLTPKQIAMGQNNSEVVKILEDFSV</sequence>
<organism evidence="4 5">
    <name type="scientific">Penicillium daleae</name>
    <dbReference type="NCBI Taxonomy" id="63821"/>
    <lineage>
        <taxon>Eukaryota</taxon>
        <taxon>Fungi</taxon>
        <taxon>Dikarya</taxon>
        <taxon>Ascomycota</taxon>
        <taxon>Pezizomycotina</taxon>
        <taxon>Eurotiomycetes</taxon>
        <taxon>Eurotiomycetidae</taxon>
        <taxon>Eurotiales</taxon>
        <taxon>Aspergillaceae</taxon>
        <taxon>Penicillium</taxon>
    </lineage>
</organism>
<dbReference type="Gene3D" id="1.25.40.20">
    <property type="entry name" value="Ankyrin repeat-containing domain"/>
    <property type="match status" value="3"/>
</dbReference>